<dbReference type="Gene3D" id="3.40.50.1820">
    <property type="entry name" value="alpha/beta hydrolase"/>
    <property type="match status" value="1"/>
</dbReference>
<accession>A0A1H6UHB4</accession>
<dbReference type="PANTHER" id="PTHR46438:SF11">
    <property type="entry name" value="LIPASE-RELATED"/>
    <property type="match status" value="1"/>
</dbReference>
<organism evidence="2 3">
    <name type="scientific">Myroides marinus</name>
    <dbReference type="NCBI Taxonomy" id="703342"/>
    <lineage>
        <taxon>Bacteria</taxon>
        <taxon>Pseudomonadati</taxon>
        <taxon>Bacteroidota</taxon>
        <taxon>Flavobacteriia</taxon>
        <taxon>Flavobacteriales</taxon>
        <taxon>Flavobacteriaceae</taxon>
        <taxon>Myroides</taxon>
    </lineage>
</organism>
<evidence type="ECO:0000313" key="2">
    <source>
        <dbReference type="EMBL" id="SEI90094.1"/>
    </source>
</evidence>
<sequence>MYMAQTIVSSKDKPAVILLHGLLGSLSNWLHVEQHLADHYTVYIPSLPVGDKLMGNNALDSLSDFLDDYIKANQIVNPILVGNSLGGHLALLYTLQYPDKVKKLVLTGSSGLYESSLGATFIKVRDYDYLKRKVEEVFENKEVLSKELIDDVYHTTRNPLKVLAIINLARAARKQNLKNSLSEIKHPVLLIWGKQDNVTPINVAYEFQTSIPHSDLRVIDNCGHVPMMEHPELFNRYLTEFLSA</sequence>
<dbReference type="Proteomes" id="UP000183077">
    <property type="component" value="Unassembled WGS sequence"/>
</dbReference>
<proteinExistence type="predicted"/>
<dbReference type="Pfam" id="PF00561">
    <property type="entry name" value="Abhydrolase_1"/>
    <property type="match status" value="2"/>
</dbReference>
<dbReference type="PRINTS" id="PR00111">
    <property type="entry name" value="ABHYDROLASE"/>
</dbReference>
<dbReference type="PANTHER" id="PTHR46438">
    <property type="entry name" value="ALPHA/BETA-HYDROLASES SUPERFAMILY PROTEIN"/>
    <property type="match status" value="1"/>
</dbReference>
<feature type="domain" description="AB hydrolase-1" evidence="1">
    <location>
        <begin position="14"/>
        <end position="142"/>
    </location>
</feature>
<dbReference type="EMBL" id="FNYS01000006">
    <property type="protein sequence ID" value="SEI90094.1"/>
    <property type="molecule type" value="Genomic_DNA"/>
</dbReference>
<dbReference type="AlphaFoldDB" id="A0A1H6UHB4"/>
<reference evidence="2 3" key="1">
    <citation type="submission" date="2016-10" db="EMBL/GenBank/DDBJ databases">
        <authorList>
            <person name="de Groot N.N."/>
        </authorList>
    </citation>
    <scope>NUCLEOTIDE SEQUENCE [LARGE SCALE GENOMIC DNA]</scope>
    <source>
        <strain evidence="2 3">DSM 23048</strain>
    </source>
</reference>
<feature type="domain" description="AB hydrolase-1" evidence="1">
    <location>
        <begin position="172"/>
        <end position="231"/>
    </location>
</feature>
<evidence type="ECO:0000259" key="1">
    <source>
        <dbReference type="Pfam" id="PF00561"/>
    </source>
</evidence>
<gene>
    <name evidence="2" type="ORF">SAMN04488018_106179</name>
</gene>
<dbReference type="InterPro" id="IPR029058">
    <property type="entry name" value="AB_hydrolase_fold"/>
</dbReference>
<protein>
    <submittedName>
        <fullName evidence="2">Pimeloyl-ACP methyl ester carboxylesterase</fullName>
    </submittedName>
</protein>
<dbReference type="SUPFAM" id="SSF53474">
    <property type="entry name" value="alpha/beta-Hydrolases"/>
    <property type="match status" value="1"/>
</dbReference>
<dbReference type="InterPro" id="IPR000073">
    <property type="entry name" value="AB_hydrolase_1"/>
</dbReference>
<name>A0A1H6UHB4_9FLAO</name>
<evidence type="ECO:0000313" key="3">
    <source>
        <dbReference type="Proteomes" id="UP000183077"/>
    </source>
</evidence>